<dbReference type="Pfam" id="PF00583">
    <property type="entry name" value="Acetyltransf_1"/>
    <property type="match status" value="1"/>
</dbReference>
<dbReference type="CDD" id="cd04301">
    <property type="entry name" value="NAT_SF"/>
    <property type="match status" value="1"/>
</dbReference>
<organism evidence="2 3">
    <name type="scientific">Dickeya undicola</name>
    <dbReference type="NCBI Taxonomy" id="1577887"/>
    <lineage>
        <taxon>Bacteria</taxon>
        <taxon>Pseudomonadati</taxon>
        <taxon>Pseudomonadota</taxon>
        <taxon>Gammaproteobacteria</taxon>
        <taxon>Enterobacterales</taxon>
        <taxon>Pectobacteriaceae</taxon>
        <taxon>Dickeya</taxon>
    </lineage>
</organism>
<dbReference type="SUPFAM" id="SSF55729">
    <property type="entry name" value="Acyl-CoA N-acyltransferases (Nat)"/>
    <property type="match status" value="1"/>
</dbReference>
<dbReference type="PROSITE" id="PS51186">
    <property type="entry name" value="GNAT"/>
    <property type="match status" value="1"/>
</dbReference>
<proteinExistence type="predicted"/>
<feature type="domain" description="N-acetyltransferase" evidence="1">
    <location>
        <begin position="4"/>
        <end position="164"/>
    </location>
</feature>
<name>A0A3N0FV16_9GAMM</name>
<accession>A0A3N0FV16</accession>
<evidence type="ECO:0000259" key="1">
    <source>
        <dbReference type="PROSITE" id="PS51186"/>
    </source>
</evidence>
<keyword evidence="2" id="KW-0808">Transferase</keyword>
<dbReference type="EMBL" id="RJLR01000028">
    <property type="protein sequence ID" value="RNM04023.1"/>
    <property type="molecule type" value="Genomic_DNA"/>
</dbReference>
<dbReference type="OrthoDB" id="336415at2"/>
<protein>
    <submittedName>
        <fullName evidence="2">GNAT family N-acetyltransferase</fullName>
    </submittedName>
</protein>
<dbReference type="Proteomes" id="UP000276061">
    <property type="component" value="Unassembled WGS sequence"/>
</dbReference>
<dbReference type="PANTHER" id="PTHR43415">
    <property type="entry name" value="SPERMIDINE N(1)-ACETYLTRANSFERASE"/>
    <property type="match status" value="1"/>
</dbReference>
<reference evidence="2 3" key="1">
    <citation type="submission" date="2018-11" db="EMBL/GenBank/DDBJ databases">
        <title>Characterization of surface water Dickeya isolates.</title>
        <authorList>
            <person name="Van Gijsegem F."/>
            <person name="Pedron J."/>
        </authorList>
    </citation>
    <scope>NUCLEOTIDE SEQUENCE [LARGE SCALE GENOMIC DNA]</scope>
    <source>
        <strain evidence="2 3">FVG1-MFV-O17</strain>
    </source>
</reference>
<dbReference type="InterPro" id="IPR000182">
    <property type="entry name" value="GNAT_dom"/>
</dbReference>
<dbReference type="InterPro" id="IPR016181">
    <property type="entry name" value="Acyl_CoA_acyltransferase"/>
</dbReference>
<dbReference type="AlphaFoldDB" id="A0A3N0FV16"/>
<comment type="caution">
    <text evidence="2">The sequence shown here is derived from an EMBL/GenBank/DDBJ whole genome shotgun (WGS) entry which is preliminary data.</text>
</comment>
<evidence type="ECO:0000313" key="3">
    <source>
        <dbReference type="Proteomes" id="UP000276061"/>
    </source>
</evidence>
<sequence length="170" mass="19240">MSDIIIRRTEARDAAAVASIYEGEHAYSGTLQLPYPSLAVWESRLNHMPENIYSLVAEWEGELVGNLGFEIFSNPRRRHAGTFGMGVKDTHQHRGVGSALLSALTDLTDNWLNIHRIELTVYTDNDAALALYRKFGFVVEGESKDYAFRHGRFTDVFHMARIRPANTTNR</sequence>
<dbReference type="PANTHER" id="PTHR43415:SF3">
    <property type="entry name" value="GNAT-FAMILY ACETYLTRANSFERASE"/>
    <property type="match status" value="1"/>
</dbReference>
<dbReference type="RefSeq" id="WP_123253137.1">
    <property type="nucleotide sequence ID" value="NZ_JBPWOM010000029.1"/>
</dbReference>
<evidence type="ECO:0000313" key="2">
    <source>
        <dbReference type="EMBL" id="RNM04023.1"/>
    </source>
</evidence>
<gene>
    <name evidence="2" type="ORF">EF878_16975</name>
</gene>
<dbReference type="Gene3D" id="3.40.630.30">
    <property type="match status" value="1"/>
</dbReference>
<dbReference type="GO" id="GO:0016747">
    <property type="term" value="F:acyltransferase activity, transferring groups other than amino-acyl groups"/>
    <property type="evidence" value="ECO:0007669"/>
    <property type="project" value="InterPro"/>
</dbReference>